<feature type="chain" id="PRO_5046140519" description="PKD domain-containing protein" evidence="1">
    <location>
        <begin position="24"/>
        <end position="284"/>
    </location>
</feature>
<protein>
    <recommendedName>
        <fullName evidence="2">PKD domain-containing protein</fullName>
    </recommendedName>
</protein>
<dbReference type="InterPro" id="IPR025566">
    <property type="entry name" value="DUF4331"/>
</dbReference>
<dbReference type="CDD" id="cd00146">
    <property type="entry name" value="PKD"/>
    <property type="match status" value="1"/>
</dbReference>
<feature type="domain" description="PKD" evidence="2">
    <location>
        <begin position="35"/>
        <end position="119"/>
    </location>
</feature>
<dbReference type="Gene3D" id="2.60.40.10">
    <property type="entry name" value="Immunoglobulins"/>
    <property type="match status" value="1"/>
</dbReference>
<evidence type="ECO:0000313" key="4">
    <source>
        <dbReference type="Proteomes" id="UP000636010"/>
    </source>
</evidence>
<dbReference type="RefSeq" id="WP_188465099.1">
    <property type="nucleotide sequence ID" value="NZ_BMEC01000010.1"/>
</dbReference>
<dbReference type="InterPro" id="IPR035986">
    <property type="entry name" value="PKD_dom_sf"/>
</dbReference>
<name>A0ABQ1MM76_9BACT</name>
<dbReference type="InterPro" id="IPR013783">
    <property type="entry name" value="Ig-like_fold"/>
</dbReference>
<dbReference type="InterPro" id="IPR022409">
    <property type="entry name" value="PKD/Chitinase_dom"/>
</dbReference>
<evidence type="ECO:0000259" key="2">
    <source>
        <dbReference type="PROSITE" id="PS50093"/>
    </source>
</evidence>
<organism evidence="3 4">
    <name type="scientific">Marivirga lumbricoides</name>
    <dbReference type="NCBI Taxonomy" id="1046115"/>
    <lineage>
        <taxon>Bacteria</taxon>
        <taxon>Pseudomonadati</taxon>
        <taxon>Bacteroidota</taxon>
        <taxon>Cytophagia</taxon>
        <taxon>Cytophagales</taxon>
        <taxon>Marivirgaceae</taxon>
        <taxon>Marivirga</taxon>
    </lineage>
</organism>
<dbReference type="SMART" id="SM00089">
    <property type="entry name" value="PKD"/>
    <property type="match status" value="1"/>
</dbReference>
<comment type="caution">
    <text evidence="3">The sequence shown here is derived from an EMBL/GenBank/DDBJ whole genome shotgun (WGS) entry which is preliminary data.</text>
</comment>
<evidence type="ECO:0000313" key="3">
    <source>
        <dbReference type="EMBL" id="GGC43016.1"/>
    </source>
</evidence>
<accession>A0ABQ1MM76</accession>
<dbReference type="InterPro" id="IPR000601">
    <property type="entry name" value="PKD_dom"/>
</dbReference>
<keyword evidence="1" id="KW-0732">Signal</keyword>
<dbReference type="Pfam" id="PF22352">
    <property type="entry name" value="K319L-like_PKD"/>
    <property type="match status" value="1"/>
</dbReference>
<dbReference type="Pfam" id="PF14224">
    <property type="entry name" value="DUF4331"/>
    <property type="match status" value="1"/>
</dbReference>
<proteinExistence type="predicted"/>
<dbReference type="Proteomes" id="UP000636010">
    <property type="component" value="Unassembled WGS sequence"/>
</dbReference>
<gene>
    <name evidence="3" type="ORF">GCM10011506_30780</name>
</gene>
<dbReference type="PROSITE" id="PS50093">
    <property type="entry name" value="PKD"/>
    <property type="match status" value="1"/>
</dbReference>
<dbReference type="PROSITE" id="PS51257">
    <property type="entry name" value="PROKAR_LIPOPROTEIN"/>
    <property type="match status" value="1"/>
</dbReference>
<reference evidence="4" key="1">
    <citation type="journal article" date="2019" name="Int. J. Syst. Evol. Microbiol.">
        <title>The Global Catalogue of Microorganisms (GCM) 10K type strain sequencing project: providing services to taxonomists for standard genome sequencing and annotation.</title>
        <authorList>
            <consortium name="The Broad Institute Genomics Platform"/>
            <consortium name="The Broad Institute Genome Sequencing Center for Infectious Disease"/>
            <person name="Wu L."/>
            <person name="Ma J."/>
        </authorList>
    </citation>
    <scope>NUCLEOTIDE SEQUENCE [LARGE SCALE GENOMIC DNA]</scope>
    <source>
        <strain evidence="4">CGMCC 1.10832</strain>
    </source>
</reference>
<keyword evidence="4" id="KW-1185">Reference proteome</keyword>
<evidence type="ECO:0000256" key="1">
    <source>
        <dbReference type="SAM" id="SignalP"/>
    </source>
</evidence>
<feature type="signal peptide" evidence="1">
    <location>
        <begin position="1"/>
        <end position="23"/>
    </location>
</feature>
<dbReference type="SUPFAM" id="SSF49299">
    <property type="entry name" value="PKD domain"/>
    <property type="match status" value="1"/>
</dbReference>
<sequence>MKMFKNIYTILALGLLVTFASCNDDDKMDDAMGMEPEAVIGADFSVDIEEVVNLDASSTTGESVTYTWTVTSPSGAQVSLANATSDMISFTATQEGEYDVTLVAVNLAGTSTAQSTITVINPTYATADQMGRPAINTVFNFFGDADTKNGYNMTTPEDGNVPSAGFKGILDALQTYIGLDPATYTNVLGLDNATTASVLATDVLMSNKNFPSTYGPSNPSDIRLGENVLNGRGLGDDVVDVTLILAFGGDLQNLSATQQGLIGDGVAGNDAEFSATFPYLAPAN</sequence>
<dbReference type="EMBL" id="BMEC01000010">
    <property type="protein sequence ID" value="GGC43016.1"/>
    <property type="molecule type" value="Genomic_DNA"/>
</dbReference>